<dbReference type="InterPro" id="IPR036291">
    <property type="entry name" value="NAD(P)-bd_dom_sf"/>
</dbReference>
<dbReference type="InterPro" id="IPR014729">
    <property type="entry name" value="Rossmann-like_a/b/a_fold"/>
</dbReference>
<dbReference type="InterPro" id="IPR050385">
    <property type="entry name" value="Archaeal_FAD_synthase"/>
</dbReference>
<feature type="domain" description="Cytidyltransferase-like" evidence="4">
    <location>
        <begin position="5"/>
        <end position="124"/>
    </location>
</feature>
<dbReference type="EMBL" id="WWTB01000025">
    <property type="protein sequence ID" value="MZJ86630.1"/>
    <property type="molecule type" value="Genomic_DNA"/>
</dbReference>
<dbReference type="InterPro" id="IPR000683">
    <property type="entry name" value="Gfo/Idh/MocA-like_OxRdtase_N"/>
</dbReference>
<dbReference type="Pfam" id="PF01467">
    <property type="entry name" value="CTP_transf_like"/>
    <property type="match status" value="1"/>
</dbReference>
<keyword evidence="1" id="KW-0808">Transferase</keyword>
<organism evidence="5 6">
    <name type="scientific">Collinsella aerofaciens</name>
    <dbReference type="NCBI Taxonomy" id="74426"/>
    <lineage>
        <taxon>Bacteria</taxon>
        <taxon>Bacillati</taxon>
        <taxon>Actinomycetota</taxon>
        <taxon>Coriobacteriia</taxon>
        <taxon>Coriobacteriales</taxon>
        <taxon>Coriobacteriaceae</taxon>
        <taxon>Collinsella</taxon>
    </lineage>
</organism>
<dbReference type="NCBIfam" id="TIGR00125">
    <property type="entry name" value="cyt_tran_rel"/>
    <property type="match status" value="1"/>
</dbReference>
<feature type="domain" description="Gfo/Idh/MocA-like oxidoreductase N-terminal" evidence="3">
    <location>
        <begin position="174"/>
        <end position="239"/>
    </location>
</feature>
<dbReference type="InterPro" id="IPR004821">
    <property type="entry name" value="Cyt_trans-like"/>
</dbReference>
<dbReference type="Gene3D" id="3.40.50.620">
    <property type="entry name" value="HUPs"/>
    <property type="match status" value="1"/>
</dbReference>
<keyword evidence="2" id="KW-0548">Nucleotidyltransferase</keyword>
<evidence type="ECO:0000313" key="5">
    <source>
        <dbReference type="EMBL" id="MZJ86630.1"/>
    </source>
</evidence>
<protein>
    <submittedName>
        <fullName evidence="5">Gfo/Idh/MocA family oxidoreductase</fullName>
    </submittedName>
</protein>
<dbReference type="GO" id="GO:0016779">
    <property type="term" value="F:nucleotidyltransferase activity"/>
    <property type="evidence" value="ECO:0007669"/>
    <property type="project" value="UniProtKB-KW"/>
</dbReference>
<sequence length="462" mass="50795">MRKVITYGTYDLLHRGHVRLLERAKALGDYLVVGVTADGFDKVRGKLNVSQTLNERMRAVQELGIADEVIVEEYEGQKIDDIRRMGIDVFTVGSDWVGKFDYLKEYCDVVYLDRTQGVSSTELRAESGHLRMGYVGKRVLVEKYLRESTFVNGVDPTCAMLDSDESLAGCGLVEQVYDFDEIVGRCDAIYLASHPNQHYGQIKRALEAGKHVLCESPIASTRETCQELQALARSKGLVLADAVKTAYSTAYHRLLLLAKSGHIGRVLSVRAVCTSLVDLGSEDISSVEGKWTSSKAWGPAALLPILQLLGTDYRSADFVRADLEGHAGFDAFGEIRLAFEDGYGEAVFGKAAKSEGSLVVSGTDGYIYVPAPWWKTDYFEVRKEDSSQNKRYFFQLDGEGIRNELVEFARAAERGGKCGLYIDDSVSAAIAGLLGQFDASKDHIELSPIKLGSDTCGEGVAR</sequence>
<dbReference type="SUPFAM" id="SSF51735">
    <property type="entry name" value="NAD(P)-binding Rossmann-fold domains"/>
    <property type="match status" value="1"/>
</dbReference>
<gene>
    <name evidence="5" type="ORF">GT635_09260</name>
</gene>
<dbReference type="RefSeq" id="WP_161192213.1">
    <property type="nucleotide sequence ID" value="NZ_WWTB01000025.1"/>
</dbReference>
<dbReference type="SUPFAM" id="SSF55347">
    <property type="entry name" value="Glyceraldehyde-3-phosphate dehydrogenase-like, C-terminal domain"/>
    <property type="match status" value="1"/>
</dbReference>
<comment type="caution">
    <text evidence="5">The sequence shown here is derived from an EMBL/GenBank/DDBJ whole genome shotgun (WGS) entry which is preliminary data.</text>
</comment>
<dbReference type="Proteomes" id="UP000481598">
    <property type="component" value="Unassembled WGS sequence"/>
</dbReference>
<dbReference type="Gene3D" id="3.40.50.720">
    <property type="entry name" value="NAD(P)-binding Rossmann-like Domain"/>
    <property type="match status" value="1"/>
</dbReference>
<accession>A0A6L8RLE1</accession>
<evidence type="ECO:0000259" key="3">
    <source>
        <dbReference type="Pfam" id="PF01408"/>
    </source>
</evidence>
<proteinExistence type="predicted"/>
<dbReference type="PANTHER" id="PTHR43793">
    <property type="entry name" value="FAD SYNTHASE"/>
    <property type="match status" value="1"/>
</dbReference>
<evidence type="ECO:0000259" key="4">
    <source>
        <dbReference type="Pfam" id="PF01467"/>
    </source>
</evidence>
<dbReference type="AlphaFoldDB" id="A0A6L8RLE1"/>
<dbReference type="SUPFAM" id="SSF52374">
    <property type="entry name" value="Nucleotidylyl transferase"/>
    <property type="match status" value="1"/>
</dbReference>
<evidence type="ECO:0000256" key="1">
    <source>
        <dbReference type="ARBA" id="ARBA00022679"/>
    </source>
</evidence>
<evidence type="ECO:0000256" key="2">
    <source>
        <dbReference type="ARBA" id="ARBA00022695"/>
    </source>
</evidence>
<dbReference type="Gene3D" id="3.30.360.10">
    <property type="entry name" value="Dihydrodipicolinate Reductase, domain 2"/>
    <property type="match status" value="1"/>
</dbReference>
<name>A0A6L8RLE1_9ACTN</name>
<dbReference type="PANTHER" id="PTHR43793:SF1">
    <property type="entry name" value="FAD SYNTHASE"/>
    <property type="match status" value="1"/>
</dbReference>
<dbReference type="GO" id="GO:0000166">
    <property type="term" value="F:nucleotide binding"/>
    <property type="evidence" value="ECO:0007669"/>
    <property type="project" value="InterPro"/>
</dbReference>
<reference evidence="5 6" key="1">
    <citation type="journal article" date="2019" name="Nat. Med.">
        <title>A library of human gut bacterial isolates paired with longitudinal multiomics data enables mechanistic microbiome research.</title>
        <authorList>
            <person name="Poyet M."/>
            <person name="Groussin M."/>
            <person name="Gibbons S.M."/>
            <person name="Avila-Pacheco J."/>
            <person name="Jiang X."/>
            <person name="Kearney S.M."/>
            <person name="Perrotta A.R."/>
            <person name="Berdy B."/>
            <person name="Zhao S."/>
            <person name="Lieberman T.D."/>
            <person name="Swanson P.K."/>
            <person name="Smith M."/>
            <person name="Roesemann S."/>
            <person name="Alexander J.E."/>
            <person name="Rich S.A."/>
            <person name="Livny J."/>
            <person name="Vlamakis H."/>
            <person name="Clish C."/>
            <person name="Bullock K."/>
            <person name="Deik A."/>
            <person name="Scott J."/>
            <person name="Pierce K.A."/>
            <person name="Xavier R.J."/>
            <person name="Alm E.J."/>
        </authorList>
    </citation>
    <scope>NUCLEOTIDE SEQUENCE [LARGE SCALE GENOMIC DNA]</scope>
    <source>
        <strain evidence="5 6">BIOML-A10</strain>
    </source>
</reference>
<evidence type="ECO:0000313" key="6">
    <source>
        <dbReference type="Proteomes" id="UP000481598"/>
    </source>
</evidence>
<dbReference type="Pfam" id="PF01408">
    <property type="entry name" value="GFO_IDH_MocA"/>
    <property type="match status" value="1"/>
</dbReference>